<evidence type="ECO:0000256" key="1">
    <source>
        <dbReference type="SAM" id="Phobius"/>
    </source>
</evidence>
<reference evidence="3" key="1">
    <citation type="journal article" date="2019" name="Int. J. Syst. Evol. Microbiol.">
        <title>The Global Catalogue of Microorganisms (GCM) 10K type strain sequencing project: providing services to taxonomists for standard genome sequencing and annotation.</title>
        <authorList>
            <consortium name="The Broad Institute Genomics Platform"/>
            <consortium name="The Broad Institute Genome Sequencing Center for Infectious Disease"/>
            <person name="Wu L."/>
            <person name="Ma J."/>
        </authorList>
    </citation>
    <scope>NUCLEOTIDE SEQUENCE [LARGE SCALE GENOMIC DNA]</scope>
    <source>
        <strain evidence="3">JCM 17688</strain>
    </source>
</reference>
<keyword evidence="1" id="KW-1133">Transmembrane helix</keyword>
<accession>A0ABP8K378</accession>
<dbReference type="Pfam" id="PF02325">
    <property type="entry name" value="CCB3_YggT"/>
    <property type="match status" value="1"/>
</dbReference>
<name>A0ABP8K378_9ACTN</name>
<keyword evidence="1" id="KW-0812">Transmembrane</keyword>
<feature type="transmembrane region" description="Helical" evidence="1">
    <location>
        <begin position="6"/>
        <end position="28"/>
    </location>
</feature>
<feature type="transmembrane region" description="Helical" evidence="1">
    <location>
        <begin position="74"/>
        <end position="94"/>
    </location>
</feature>
<organism evidence="2 3">
    <name type="scientific">Tsukamurella soli</name>
    <dbReference type="NCBI Taxonomy" id="644556"/>
    <lineage>
        <taxon>Bacteria</taxon>
        <taxon>Bacillati</taxon>
        <taxon>Actinomycetota</taxon>
        <taxon>Actinomycetes</taxon>
        <taxon>Mycobacteriales</taxon>
        <taxon>Tsukamurellaceae</taxon>
        <taxon>Tsukamurella</taxon>
    </lineage>
</organism>
<keyword evidence="3" id="KW-1185">Reference proteome</keyword>
<dbReference type="Proteomes" id="UP001500635">
    <property type="component" value="Unassembled WGS sequence"/>
</dbReference>
<proteinExistence type="predicted"/>
<dbReference type="EMBL" id="BAABFR010000071">
    <property type="protein sequence ID" value="GAA4399504.1"/>
    <property type="molecule type" value="Genomic_DNA"/>
</dbReference>
<evidence type="ECO:0000313" key="3">
    <source>
        <dbReference type="Proteomes" id="UP001500635"/>
    </source>
</evidence>
<keyword evidence="1" id="KW-0472">Membrane</keyword>
<gene>
    <name evidence="2" type="ORF">GCM10023147_36960</name>
</gene>
<sequence length="96" mass="10960">MEPVHGFWLTVHTLLYIYFLLLIVRLVFEVVKSLARDWNPKGLGVVLLEAVFTVTDPPLKLLRRLIPPVRLGPVRLDLSMLIVFIVIGVLQSVLPY</sequence>
<protein>
    <submittedName>
        <fullName evidence="2">YggT family protein</fullName>
    </submittedName>
</protein>
<comment type="caution">
    <text evidence="2">The sequence shown here is derived from an EMBL/GenBank/DDBJ whole genome shotgun (WGS) entry which is preliminary data.</text>
</comment>
<dbReference type="InterPro" id="IPR003425">
    <property type="entry name" value="CCB3/YggT"/>
</dbReference>
<evidence type="ECO:0000313" key="2">
    <source>
        <dbReference type="EMBL" id="GAA4399504.1"/>
    </source>
</evidence>